<dbReference type="AlphaFoldDB" id="A0A0M4CVF9"/>
<dbReference type="EMBL" id="CP009220">
    <property type="protein sequence ID" value="ALC04632.1"/>
    <property type="molecule type" value="Genomic_DNA"/>
</dbReference>
<dbReference type="NCBIfam" id="TIGR01509">
    <property type="entry name" value="HAD-SF-IA-v3"/>
    <property type="match status" value="1"/>
</dbReference>
<dbReference type="OrthoDB" id="9797415at2"/>
<dbReference type="Pfam" id="PF00702">
    <property type="entry name" value="Hydrolase"/>
    <property type="match status" value="1"/>
</dbReference>
<evidence type="ECO:0000313" key="2">
    <source>
        <dbReference type="Proteomes" id="UP000068067"/>
    </source>
</evidence>
<dbReference type="InterPro" id="IPR023198">
    <property type="entry name" value="PGP-like_dom2"/>
</dbReference>
<protein>
    <recommendedName>
        <fullName evidence="3">HAD superfamily hydrolase</fullName>
    </recommendedName>
</protein>
<sequence>MAQSAPTTQTFLFGLYGVLIKEHGPAQFERVARAVGEPEKNEKLHAVYESLRLDLDAGRVSEDSYWNQVKVLVGLEYLDIPEVVEADYRGLYERDEEMVDFVLGLKAQGHRIGILSNLPKGLAALVRQHNSDWLDQLDAVTLSCEIGAAKPESKAFHAAVDALGVPHEEVTFIDDRLPNVEAAREEGLNAIQFMGFDDLKRALV</sequence>
<dbReference type="InterPro" id="IPR023214">
    <property type="entry name" value="HAD_sf"/>
</dbReference>
<dbReference type="KEGG" id="cdx:CDES_00760"/>
<evidence type="ECO:0008006" key="3">
    <source>
        <dbReference type="Google" id="ProtNLM"/>
    </source>
</evidence>
<name>A0A0M4CVF9_9CORY</name>
<gene>
    <name evidence="1" type="ORF">CDES_00760</name>
</gene>
<dbReference type="PATRIC" id="fig|931089.4.peg.157"/>
<dbReference type="STRING" id="931089.CDES_00760"/>
<accession>A0A0M4CVF9</accession>
<reference evidence="1 2" key="1">
    <citation type="submission" date="2014-08" db="EMBL/GenBank/DDBJ databases">
        <title>Complete genome sequence of Corynebacterium deserti GIMN1.010 (=DSM 45689), isolated from desert sand in western China.</title>
        <authorList>
            <person name="Ruckert C."/>
            <person name="Albersmeier A."/>
            <person name="Kalinowski J."/>
        </authorList>
    </citation>
    <scope>NUCLEOTIDE SEQUENCE [LARGE SCALE GENOMIC DNA]</scope>
    <source>
        <strain evidence="1 2">GIMN1.010</strain>
    </source>
</reference>
<dbReference type="Proteomes" id="UP000068067">
    <property type="component" value="Chromosome"/>
</dbReference>
<dbReference type="PANTHER" id="PTHR43611">
    <property type="entry name" value="ALPHA-D-GLUCOSE 1-PHOSPHATE PHOSPHATASE"/>
    <property type="match status" value="1"/>
</dbReference>
<dbReference type="InterPro" id="IPR006439">
    <property type="entry name" value="HAD-SF_hydro_IA"/>
</dbReference>
<dbReference type="SUPFAM" id="SSF56784">
    <property type="entry name" value="HAD-like"/>
    <property type="match status" value="1"/>
</dbReference>
<dbReference type="NCBIfam" id="TIGR01549">
    <property type="entry name" value="HAD-SF-IA-v1"/>
    <property type="match status" value="1"/>
</dbReference>
<dbReference type="InterPro" id="IPR036412">
    <property type="entry name" value="HAD-like_sf"/>
</dbReference>
<dbReference type="CDD" id="cd02603">
    <property type="entry name" value="HAD_sEH-N_like"/>
    <property type="match status" value="1"/>
</dbReference>
<proteinExistence type="predicted"/>
<evidence type="ECO:0000313" key="1">
    <source>
        <dbReference type="EMBL" id="ALC04632.1"/>
    </source>
</evidence>
<organism evidence="1 2">
    <name type="scientific">Corynebacterium deserti GIMN1.010</name>
    <dbReference type="NCBI Taxonomy" id="931089"/>
    <lineage>
        <taxon>Bacteria</taxon>
        <taxon>Bacillati</taxon>
        <taxon>Actinomycetota</taxon>
        <taxon>Actinomycetes</taxon>
        <taxon>Mycobacteriales</taxon>
        <taxon>Corynebacteriaceae</taxon>
        <taxon>Corynebacterium</taxon>
    </lineage>
</organism>
<dbReference type="RefSeq" id="WP_053543827.1">
    <property type="nucleotide sequence ID" value="NZ_CP009220.1"/>
</dbReference>
<dbReference type="Gene3D" id="1.10.150.240">
    <property type="entry name" value="Putative phosphatase, domain 2"/>
    <property type="match status" value="1"/>
</dbReference>
<dbReference type="PRINTS" id="PR00413">
    <property type="entry name" value="HADHALOGNASE"/>
</dbReference>
<keyword evidence="2" id="KW-1185">Reference proteome</keyword>
<dbReference type="Gene3D" id="3.40.50.1000">
    <property type="entry name" value="HAD superfamily/HAD-like"/>
    <property type="match status" value="1"/>
</dbReference>
<dbReference type="PANTHER" id="PTHR43611:SF3">
    <property type="entry name" value="FLAVIN MONONUCLEOTIDE HYDROLASE 1, CHLOROPLATIC"/>
    <property type="match status" value="1"/>
</dbReference>